<gene>
    <name evidence="2" type="ORF">FSB_LOCUS21659</name>
</gene>
<organism evidence="2">
    <name type="scientific">Fagus sylvatica</name>
    <name type="common">Beechnut</name>
    <dbReference type="NCBI Taxonomy" id="28930"/>
    <lineage>
        <taxon>Eukaryota</taxon>
        <taxon>Viridiplantae</taxon>
        <taxon>Streptophyta</taxon>
        <taxon>Embryophyta</taxon>
        <taxon>Tracheophyta</taxon>
        <taxon>Spermatophyta</taxon>
        <taxon>Magnoliopsida</taxon>
        <taxon>eudicotyledons</taxon>
        <taxon>Gunneridae</taxon>
        <taxon>Pentapetalae</taxon>
        <taxon>rosids</taxon>
        <taxon>fabids</taxon>
        <taxon>Fagales</taxon>
        <taxon>Fagaceae</taxon>
        <taxon>Fagus</taxon>
    </lineage>
</organism>
<dbReference type="PANTHER" id="PTHR34955">
    <property type="entry name" value="IGR MOTIF PROTEIN"/>
    <property type="match status" value="1"/>
</dbReference>
<evidence type="ECO:0000313" key="2">
    <source>
        <dbReference type="EMBL" id="SPC93777.1"/>
    </source>
</evidence>
<evidence type="ECO:0000259" key="1">
    <source>
        <dbReference type="Pfam" id="PF07727"/>
    </source>
</evidence>
<accession>A0A2N9FSS6</accession>
<feature type="domain" description="Reverse transcriptase Ty1/copia-type" evidence="1">
    <location>
        <begin position="209"/>
        <end position="359"/>
    </location>
</feature>
<dbReference type="AlphaFoldDB" id="A0A2N9FSS6"/>
<dbReference type="Pfam" id="PF07727">
    <property type="entry name" value="RVT_2"/>
    <property type="match status" value="1"/>
</dbReference>
<dbReference type="SUPFAM" id="SSF56672">
    <property type="entry name" value="DNA/RNA polymerases"/>
    <property type="match status" value="1"/>
</dbReference>
<proteinExistence type="predicted"/>
<sequence length="373" mass="40836">MAWRQLIFKTRTISSSPQPYKTPGFFKFFSKSSLYVEKVGIPEFLNGIGKGVETHVAKLESEIGDFHKLLVTRTLKLVSLPPSLLIHSCSPSPIALVSFPSPSSPTASPLASPSLVGFSPNSCPIPSSTTLCPVPSSGSVHPMETRSKHHIHKPKALPPGFISKPPPKAFVTETGTCDIEPTCFTMASKSPEWRQAMNIEFPALMKNGTKPCLVAKGFHQQPGIDYSDTFSPVVKPTTIRVVLSITVSANWSIRQLDVQNAFLHGTLEEDVYMVQPPGFTHPSFPDHVCHLHKALYGLKQAPRAWFSQLTTKLLELGFVVSKADTSLYILANGSTLIYFLIYVDDIIVTGPDSQAILRFALLRDTLNIASLPL</sequence>
<reference evidence="2" key="1">
    <citation type="submission" date="2018-02" db="EMBL/GenBank/DDBJ databases">
        <authorList>
            <person name="Cohen D.B."/>
            <person name="Kent A.D."/>
        </authorList>
    </citation>
    <scope>NUCLEOTIDE SEQUENCE</scope>
</reference>
<dbReference type="EMBL" id="OIVN01001424">
    <property type="protein sequence ID" value="SPC93777.1"/>
    <property type="molecule type" value="Genomic_DNA"/>
</dbReference>
<name>A0A2N9FSS6_FAGSY</name>
<dbReference type="InterPro" id="IPR013103">
    <property type="entry name" value="RVT_2"/>
</dbReference>
<dbReference type="InterPro" id="IPR043502">
    <property type="entry name" value="DNA/RNA_pol_sf"/>
</dbReference>
<dbReference type="PANTHER" id="PTHR34955:SF2">
    <property type="entry name" value="IGR MOTIF PROTEIN"/>
    <property type="match status" value="1"/>
</dbReference>
<protein>
    <recommendedName>
        <fullName evidence="1">Reverse transcriptase Ty1/copia-type domain-containing protein</fullName>
    </recommendedName>
</protein>